<gene>
    <name evidence="2" type="ORF">A130_09650</name>
</gene>
<dbReference type="GO" id="GO:0016757">
    <property type="term" value="F:glycosyltransferase activity"/>
    <property type="evidence" value="ECO:0007669"/>
    <property type="project" value="InterPro"/>
</dbReference>
<dbReference type="InterPro" id="IPR001296">
    <property type="entry name" value="Glyco_trans_1"/>
</dbReference>
<feature type="domain" description="Glycosyl transferase family 1" evidence="1">
    <location>
        <begin position="284"/>
        <end position="334"/>
    </location>
</feature>
<name>A0A1E5CLH8_9VIBR</name>
<evidence type="ECO:0000313" key="3">
    <source>
        <dbReference type="Proteomes" id="UP000094165"/>
    </source>
</evidence>
<dbReference type="Pfam" id="PF00534">
    <property type="entry name" value="Glycos_transf_1"/>
    <property type="match status" value="1"/>
</dbReference>
<comment type="caution">
    <text evidence="2">The sequence shown here is derived from an EMBL/GenBank/DDBJ whole genome shotgun (WGS) entry which is preliminary data.</text>
</comment>
<sequence length="423" mass="46477">MDNTAKVGAEYGHSLVFDPIGFSGGSKVATSEALALCNAKNSQFTILTASPKCWSNSSLARKHGVTIVKLYIPYSLAKASCGGLFWVKQLYLSMYICLTLLSIKLSKSNSISKLVGCSGPGIDMSLYLCRTLVALNIIQFIHGPVAASRSIGFCLTRCDALFYLPSTKQSLIDALSCYLSIKNGDHYSTTLAEFVLHSPHAHTFVNGISQTCWPTKSQTDHASLFWAASLLKWKGLDLLLNVLKANTHNSSPNNATTCLHTTVCYIRPQGINLNITQAPIAIQNVQWHEQPDNLDQLRSQNSIFVSTSINEPFGLSILEALAAGMCVVIPKDGAYWDTQLTHGLNCMKYTPQDPKSLQTILHTLAITPLWRSNIQSRAYILAKEYQAETCYLPIARFIDTDKFTSEMTHSVCSERCSRTGTSL</sequence>
<dbReference type="Proteomes" id="UP000094165">
    <property type="component" value="Unassembled WGS sequence"/>
</dbReference>
<evidence type="ECO:0000313" key="2">
    <source>
        <dbReference type="EMBL" id="OEE69538.1"/>
    </source>
</evidence>
<reference evidence="2 3" key="1">
    <citation type="journal article" date="2012" name="Science">
        <title>Ecological populations of bacteria act as socially cohesive units of antibiotic production and resistance.</title>
        <authorList>
            <person name="Cordero O.X."/>
            <person name="Wildschutte H."/>
            <person name="Kirkup B."/>
            <person name="Proehl S."/>
            <person name="Ngo L."/>
            <person name="Hussain F."/>
            <person name="Le Roux F."/>
            <person name="Mincer T."/>
            <person name="Polz M.F."/>
        </authorList>
    </citation>
    <scope>NUCLEOTIDE SEQUENCE [LARGE SCALE GENOMIC DNA]</scope>
    <source>
        <strain evidence="2 3">FF-238</strain>
    </source>
</reference>
<protein>
    <recommendedName>
        <fullName evidence="1">Glycosyl transferase family 1 domain-containing protein</fullName>
    </recommendedName>
</protein>
<evidence type="ECO:0000259" key="1">
    <source>
        <dbReference type="Pfam" id="PF00534"/>
    </source>
</evidence>
<accession>A0A1E5CLH8</accession>
<dbReference type="Gene3D" id="3.40.50.2000">
    <property type="entry name" value="Glycogen Phosphorylase B"/>
    <property type="match status" value="1"/>
</dbReference>
<dbReference type="RefSeq" id="WP_017051596.1">
    <property type="nucleotide sequence ID" value="NZ_AJYW02000313.1"/>
</dbReference>
<dbReference type="EMBL" id="AJYW02000313">
    <property type="protein sequence ID" value="OEE69538.1"/>
    <property type="molecule type" value="Genomic_DNA"/>
</dbReference>
<dbReference type="AlphaFoldDB" id="A0A1E5CLH8"/>
<proteinExistence type="predicted"/>
<dbReference type="SUPFAM" id="SSF53756">
    <property type="entry name" value="UDP-Glycosyltransferase/glycogen phosphorylase"/>
    <property type="match status" value="1"/>
</dbReference>
<organism evidence="2 3">
    <name type="scientific">Vibrio genomosp. F6 str. FF-238</name>
    <dbReference type="NCBI Taxonomy" id="1191298"/>
    <lineage>
        <taxon>Bacteria</taxon>
        <taxon>Pseudomonadati</taxon>
        <taxon>Pseudomonadota</taxon>
        <taxon>Gammaproteobacteria</taxon>
        <taxon>Vibrionales</taxon>
        <taxon>Vibrionaceae</taxon>
        <taxon>Vibrio</taxon>
    </lineage>
</organism>
<keyword evidence="3" id="KW-1185">Reference proteome</keyword>